<reference evidence="4 5" key="1">
    <citation type="submission" date="2019-08" db="EMBL/GenBank/DDBJ databases">
        <title>Archaea genome.</title>
        <authorList>
            <person name="Kajale S."/>
            <person name="Shouche Y."/>
            <person name="Deshpande N."/>
            <person name="Sharma A."/>
        </authorList>
    </citation>
    <scope>NUCLEOTIDE SEQUENCE [LARGE SCALE GENOMIC DNA]</scope>
    <source>
        <strain evidence="4 5">ESP3B_9</strain>
    </source>
</reference>
<dbReference type="Pfam" id="PF00534">
    <property type="entry name" value="Glycos_transf_1"/>
    <property type="match status" value="1"/>
</dbReference>
<evidence type="ECO:0000256" key="2">
    <source>
        <dbReference type="SAM" id="MobiDB-lite"/>
    </source>
</evidence>
<dbReference type="GO" id="GO:0016757">
    <property type="term" value="F:glycosyltransferase activity"/>
    <property type="evidence" value="ECO:0007669"/>
    <property type="project" value="InterPro"/>
</dbReference>
<feature type="domain" description="Glycosyl transferase family 1" evidence="3">
    <location>
        <begin position="172"/>
        <end position="327"/>
    </location>
</feature>
<accession>A0A5D5ALN6</accession>
<protein>
    <submittedName>
        <fullName evidence="4">Glycosyltransferase family 4 protein</fullName>
    </submittedName>
</protein>
<dbReference type="PANTHER" id="PTHR46401">
    <property type="entry name" value="GLYCOSYLTRANSFERASE WBBK-RELATED"/>
    <property type="match status" value="1"/>
</dbReference>
<dbReference type="RefSeq" id="WP_149081693.1">
    <property type="nucleotide sequence ID" value="NZ_VTAW01000013.1"/>
</dbReference>
<evidence type="ECO:0000256" key="1">
    <source>
        <dbReference type="ARBA" id="ARBA00022679"/>
    </source>
</evidence>
<keyword evidence="5" id="KW-1185">Reference proteome</keyword>
<evidence type="ECO:0000313" key="4">
    <source>
        <dbReference type="EMBL" id="TYT61903.1"/>
    </source>
</evidence>
<keyword evidence="1 4" id="KW-0808">Transferase</keyword>
<proteinExistence type="predicted"/>
<feature type="region of interest" description="Disordered" evidence="2">
    <location>
        <begin position="356"/>
        <end position="378"/>
    </location>
</feature>
<name>A0A5D5ALN6_9EURY</name>
<dbReference type="CDD" id="cd03801">
    <property type="entry name" value="GT4_PimA-like"/>
    <property type="match status" value="1"/>
</dbReference>
<gene>
    <name evidence="4" type="ORF">FYC77_11510</name>
</gene>
<organism evidence="4 5">
    <name type="scientific">Natrialba swarupiae</name>
    <dbReference type="NCBI Taxonomy" id="2448032"/>
    <lineage>
        <taxon>Archaea</taxon>
        <taxon>Methanobacteriati</taxon>
        <taxon>Methanobacteriota</taxon>
        <taxon>Stenosarchaea group</taxon>
        <taxon>Halobacteria</taxon>
        <taxon>Halobacteriales</taxon>
        <taxon>Natrialbaceae</taxon>
        <taxon>Natrialba</taxon>
    </lineage>
</organism>
<dbReference type="InterPro" id="IPR001296">
    <property type="entry name" value="Glyco_trans_1"/>
</dbReference>
<dbReference type="AlphaFoldDB" id="A0A5D5ALN6"/>
<feature type="compositionally biased region" description="Acidic residues" evidence="2">
    <location>
        <begin position="369"/>
        <end position="378"/>
    </location>
</feature>
<dbReference type="Gene3D" id="3.40.50.2000">
    <property type="entry name" value="Glycogen Phosphorylase B"/>
    <property type="match status" value="2"/>
</dbReference>
<sequence length="378" mass="41021">MRVGLVVAEDIARTSGGYRYDRKLVSFLERRGDDVDVIALAEYPEPTVRDRLNRPFDVLVQDELCYRTLLEHNPTLEAPNAIVALVHLLESAGPAEWIPRRAEENPLDPDRVRALEARYLSTVDAAICTSEYTRDRTTDLVSLPTHVAPPGGRREGATLAPEAVESRATASGDSLCVTFVGNLVPRKNATALLGALERADRDWTLTVVGSHDADPTYARTVRERGEDRSIASRVTFTGDVDDRTLASILERSHVLAVPSRYEGFGMVYLEAMEFGVVPIATAVGGADEIVTDGENGVLVDPEDTNRLAAEIDRLSADRDRLTNLARGALETAANHPTWAETLADLRAFLECLEPGASRGGQPADSSGCESDESGSEIP</sequence>
<dbReference type="EMBL" id="VTAW01000013">
    <property type="protein sequence ID" value="TYT61903.1"/>
    <property type="molecule type" value="Genomic_DNA"/>
</dbReference>
<evidence type="ECO:0000259" key="3">
    <source>
        <dbReference type="Pfam" id="PF00534"/>
    </source>
</evidence>
<dbReference type="Proteomes" id="UP000324104">
    <property type="component" value="Unassembled WGS sequence"/>
</dbReference>
<dbReference type="SUPFAM" id="SSF53756">
    <property type="entry name" value="UDP-Glycosyltransferase/glycogen phosphorylase"/>
    <property type="match status" value="1"/>
</dbReference>
<dbReference type="PANTHER" id="PTHR46401:SF2">
    <property type="entry name" value="GLYCOSYLTRANSFERASE WBBK-RELATED"/>
    <property type="match status" value="1"/>
</dbReference>
<comment type="caution">
    <text evidence="4">The sequence shown here is derived from an EMBL/GenBank/DDBJ whole genome shotgun (WGS) entry which is preliminary data.</text>
</comment>
<evidence type="ECO:0000313" key="5">
    <source>
        <dbReference type="Proteomes" id="UP000324104"/>
    </source>
</evidence>